<reference evidence="9" key="3">
    <citation type="submission" date="2025-09" db="UniProtKB">
        <authorList>
            <consortium name="Ensembl"/>
        </authorList>
    </citation>
    <scope>IDENTIFICATION</scope>
</reference>
<dbReference type="GO" id="GO:0046872">
    <property type="term" value="F:metal ion binding"/>
    <property type="evidence" value="ECO:0007669"/>
    <property type="project" value="UniProtKB-KW"/>
</dbReference>
<dbReference type="GeneTree" id="ENSGT00940000161075"/>
<evidence type="ECO:0000256" key="5">
    <source>
        <dbReference type="ARBA" id="ARBA00023136"/>
    </source>
</evidence>
<dbReference type="Proteomes" id="UP000694397">
    <property type="component" value="Chromosome 5"/>
</dbReference>
<dbReference type="GO" id="GO:0042995">
    <property type="term" value="C:cell projection"/>
    <property type="evidence" value="ECO:0007669"/>
    <property type="project" value="TreeGrafter"/>
</dbReference>
<dbReference type="PANTHER" id="PTHR11616:SF280">
    <property type="entry name" value="TRANSPORTER"/>
    <property type="match status" value="1"/>
</dbReference>
<feature type="transmembrane region" description="Helical" evidence="8">
    <location>
        <begin position="234"/>
        <end position="251"/>
    </location>
</feature>
<evidence type="ECO:0000256" key="4">
    <source>
        <dbReference type="ARBA" id="ARBA00022989"/>
    </source>
</evidence>
<dbReference type="PROSITE" id="PS50267">
    <property type="entry name" value="NA_NEUROTRAN_SYMP_3"/>
    <property type="match status" value="1"/>
</dbReference>
<dbReference type="GO" id="GO:0005886">
    <property type="term" value="C:plasma membrane"/>
    <property type="evidence" value="ECO:0007669"/>
    <property type="project" value="TreeGrafter"/>
</dbReference>
<dbReference type="GO" id="GO:0005332">
    <property type="term" value="F:gamma-aminobutyric acid:sodium:chloride symporter activity"/>
    <property type="evidence" value="ECO:0007669"/>
    <property type="project" value="TreeGrafter"/>
</dbReference>
<keyword evidence="4 8" id="KW-1133">Transmembrane helix</keyword>
<dbReference type="AlphaFoldDB" id="A0A8C9RAK9"/>
<evidence type="ECO:0000256" key="8">
    <source>
        <dbReference type="SAM" id="Phobius"/>
    </source>
</evidence>
<evidence type="ECO:0000256" key="3">
    <source>
        <dbReference type="ARBA" id="ARBA00022692"/>
    </source>
</evidence>
<evidence type="ECO:0000256" key="2">
    <source>
        <dbReference type="ARBA" id="ARBA00022448"/>
    </source>
</evidence>
<evidence type="ECO:0000256" key="6">
    <source>
        <dbReference type="PIRSR" id="PIRSR600175-1"/>
    </source>
</evidence>
<evidence type="ECO:0000256" key="7">
    <source>
        <dbReference type="RuleBase" id="RU003732"/>
    </source>
</evidence>
<feature type="transmembrane region" description="Helical" evidence="8">
    <location>
        <begin position="366"/>
        <end position="389"/>
    </location>
</feature>
<feature type="binding site" evidence="6">
    <location>
        <position position="290"/>
    </location>
    <ligand>
        <name>Na(+)</name>
        <dbReference type="ChEBI" id="CHEBI:29101"/>
        <label>1</label>
    </ligand>
</feature>
<reference evidence="9 10" key="1">
    <citation type="submission" date="2019-04" db="EMBL/GenBank/DDBJ databases">
        <authorList>
            <consortium name="Wellcome Sanger Institute Data Sharing"/>
        </authorList>
    </citation>
    <scope>NUCLEOTIDE SEQUENCE [LARGE SCALE GENOMIC DNA]</scope>
</reference>
<dbReference type="SUPFAM" id="SSF161070">
    <property type="entry name" value="SNF-like"/>
    <property type="match status" value="1"/>
</dbReference>
<feature type="binding site" evidence="6">
    <location>
        <position position="45"/>
    </location>
    <ligand>
        <name>Na(+)</name>
        <dbReference type="ChEBI" id="CHEBI:29101"/>
        <label>1</label>
    </ligand>
</feature>
<dbReference type="Ensembl" id="ENSSFOT00015010582.2">
    <property type="protein sequence ID" value="ENSSFOP00015010440.2"/>
    <property type="gene ID" value="ENSSFOG00015006733.2"/>
</dbReference>
<comment type="subcellular location">
    <subcellularLocation>
        <location evidence="1">Membrane</location>
        <topology evidence="1">Multi-pass membrane protein</topology>
    </subcellularLocation>
</comment>
<feature type="transmembrane region" description="Helical" evidence="8">
    <location>
        <begin position="419"/>
        <end position="436"/>
    </location>
</feature>
<feature type="binding site" evidence="6">
    <location>
        <position position="391"/>
    </location>
    <ligand>
        <name>Na(+)</name>
        <dbReference type="ChEBI" id="CHEBI:29101"/>
        <label>1</label>
    </ligand>
</feature>
<feature type="transmembrane region" description="Helical" evidence="8">
    <location>
        <begin position="111"/>
        <end position="139"/>
    </location>
</feature>
<name>A0A8C9RAK9_SCLFO</name>
<feature type="transmembrane region" description="Helical" evidence="8">
    <location>
        <begin position="69"/>
        <end position="90"/>
    </location>
</feature>
<sequence length="605" mass="67908">MGPTGRGQRKVWRHAFPQGQAGEPGGVKERGKWANKTEFLLSMAGEIIGLGNVWRFPYLCYKNGGGVFFIPYFVFLFFCGIPVFFLETALGQYTSEGGVTAWRKICPMFEGIGFASQIILLYLNVYYIVVLAWALFYLFNSFRNPLPWSTCSNPWNTGIVPHRWYHTCSVHINKSTHRRFVNEEEFWDNRVLGRTLSLLEPLGNVRWDLALCLLLAWVACYFCIWKGIKTTGKVVYFTATFPYLMLVILFGRGVSLPGAWEGIKYYLFPDISKLSSPDVWRDAGTQVFFSYAVCQGVLTALGSYSRYNNDCFKDCVALCLLNSGTSIFAGFAVFSVLGFMCYELNVPMDEIVQSGPGLAFIAYPKALSLLPVAQLWAVLFFLMVVFLGLDSQFVCVESLATTITDMFPHVLRRRGRREILVLLIAVICFLLGLSLVTEGGVHLFQLIDTYGPSGTSLLFIACFETTSIAWAYGADRFYDNIKDMIGYYPFPVMKYCWLFVTPIICAATIIYNVAVSEPIGKHISSGGLVFAVLLMLTPMICIPLFILVGLCKGPRSMIVPSSDLRQVFPLKPRLTLCKSIILPAQRPTPRSGEDEKFKCISTDTE</sequence>
<feature type="binding site" evidence="6">
    <location>
        <position position="322"/>
    </location>
    <ligand>
        <name>Na(+)</name>
        <dbReference type="ChEBI" id="CHEBI:29101"/>
        <label>1</label>
    </ligand>
</feature>
<keyword evidence="2 7" id="KW-0813">Transport</keyword>
<evidence type="ECO:0000313" key="9">
    <source>
        <dbReference type="Ensembl" id="ENSSFOP00015010440.2"/>
    </source>
</evidence>
<organism evidence="9 10">
    <name type="scientific">Scleropages formosus</name>
    <name type="common">Asian bonytongue</name>
    <name type="synonym">Osteoglossum formosum</name>
    <dbReference type="NCBI Taxonomy" id="113540"/>
    <lineage>
        <taxon>Eukaryota</taxon>
        <taxon>Metazoa</taxon>
        <taxon>Chordata</taxon>
        <taxon>Craniata</taxon>
        <taxon>Vertebrata</taxon>
        <taxon>Euteleostomi</taxon>
        <taxon>Actinopterygii</taxon>
        <taxon>Neopterygii</taxon>
        <taxon>Teleostei</taxon>
        <taxon>Osteoglossocephala</taxon>
        <taxon>Osteoglossomorpha</taxon>
        <taxon>Osteoglossiformes</taxon>
        <taxon>Osteoglossidae</taxon>
        <taxon>Scleropages</taxon>
    </lineage>
</organism>
<evidence type="ECO:0000313" key="10">
    <source>
        <dbReference type="Proteomes" id="UP000694397"/>
    </source>
</evidence>
<keyword evidence="7" id="KW-0769">Symport</keyword>
<feature type="transmembrane region" description="Helical" evidence="8">
    <location>
        <begin position="456"/>
        <end position="474"/>
    </location>
</feature>
<feature type="binding site" evidence="6">
    <location>
        <position position="387"/>
    </location>
    <ligand>
        <name>Na(+)</name>
        <dbReference type="ChEBI" id="CHEBI:29101"/>
        <label>1</label>
    </ligand>
</feature>
<dbReference type="PROSITE" id="PS00610">
    <property type="entry name" value="NA_NEUROTRAN_SYMP_1"/>
    <property type="match status" value="1"/>
</dbReference>
<dbReference type="PANTHER" id="PTHR11616">
    <property type="entry name" value="SODIUM/CHLORIDE DEPENDENT TRANSPORTER"/>
    <property type="match status" value="1"/>
</dbReference>
<dbReference type="InterPro" id="IPR000175">
    <property type="entry name" value="Na/ntran_symport"/>
</dbReference>
<keyword evidence="3 7" id="KW-0812">Transmembrane</keyword>
<accession>A0A8C9RAK9</accession>
<dbReference type="PRINTS" id="PR00176">
    <property type="entry name" value="NANEUSMPORT"/>
</dbReference>
<feature type="transmembrane region" description="Helical" evidence="8">
    <location>
        <begin position="283"/>
        <end position="304"/>
    </location>
</feature>
<evidence type="ECO:0000256" key="1">
    <source>
        <dbReference type="ARBA" id="ARBA00004141"/>
    </source>
</evidence>
<gene>
    <name evidence="9" type="primary">SLC6A12</name>
</gene>
<feature type="transmembrane region" description="Helical" evidence="8">
    <location>
        <begin position="316"/>
        <end position="340"/>
    </location>
</feature>
<feature type="transmembrane region" description="Helical" evidence="8">
    <location>
        <begin position="527"/>
        <end position="551"/>
    </location>
</feature>
<protein>
    <recommendedName>
        <fullName evidence="7">Transporter</fullName>
    </recommendedName>
</protein>
<feature type="transmembrane region" description="Helical" evidence="8">
    <location>
        <begin position="495"/>
        <end position="515"/>
    </location>
</feature>
<dbReference type="OrthoDB" id="6581954at2759"/>
<keyword evidence="5 8" id="KW-0472">Membrane</keyword>
<feature type="binding site" evidence="6">
    <location>
        <position position="390"/>
    </location>
    <ligand>
        <name>Na(+)</name>
        <dbReference type="ChEBI" id="CHEBI:29101"/>
        <label>1</label>
    </ligand>
</feature>
<feature type="binding site" evidence="6">
    <location>
        <position position="52"/>
    </location>
    <ligand>
        <name>Na(+)</name>
        <dbReference type="ChEBI" id="CHEBI:29101"/>
        <label>1</label>
    </ligand>
</feature>
<keyword evidence="6" id="KW-0915">Sodium</keyword>
<dbReference type="Pfam" id="PF00209">
    <property type="entry name" value="SNF"/>
    <property type="match status" value="1"/>
</dbReference>
<keyword evidence="6" id="KW-0479">Metal-binding</keyword>
<comment type="similarity">
    <text evidence="7">Belongs to the sodium:neurotransmitter symporter (SNF) (TC 2.A.22) family.</text>
</comment>
<dbReference type="InterPro" id="IPR037272">
    <property type="entry name" value="SNS_sf"/>
</dbReference>
<reference evidence="9" key="2">
    <citation type="submission" date="2025-08" db="UniProtKB">
        <authorList>
            <consortium name="Ensembl"/>
        </authorList>
    </citation>
    <scope>IDENTIFICATION</scope>
</reference>
<proteinExistence type="inferred from homology"/>
<keyword evidence="10" id="KW-1185">Reference proteome</keyword>
<dbReference type="CDD" id="cd11496">
    <property type="entry name" value="SLC6sbd-TauT-like"/>
    <property type="match status" value="1"/>
</dbReference>